<protein>
    <recommendedName>
        <fullName evidence="8">Molybdate transport system substrate-binding protein</fullName>
    </recommendedName>
</protein>
<dbReference type="InterPro" id="IPR044084">
    <property type="entry name" value="AvModA-like_subst-bd"/>
</dbReference>
<dbReference type="NCBIfam" id="TIGR01256">
    <property type="entry name" value="modA"/>
    <property type="match status" value="1"/>
</dbReference>
<dbReference type="PANTHER" id="PTHR30632:SF14">
    <property type="entry name" value="TUNGSTATE_MOLYBDATE_CHROMATE-BINDING PROTEIN MODA"/>
    <property type="match status" value="1"/>
</dbReference>
<dbReference type="CDD" id="cd13539">
    <property type="entry name" value="PBP2_AvModA"/>
    <property type="match status" value="1"/>
</dbReference>
<evidence type="ECO:0000256" key="2">
    <source>
        <dbReference type="ARBA" id="ARBA00022505"/>
    </source>
</evidence>
<keyword evidence="4" id="KW-0732">Signal</keyword>
<dbReference type="GO" id="GO:0030973">
    <property type="term" value="F:molybdate ion binding"/>
    <property type="evidence" value="ECO:0007669"/>
    <property type="project" value="InterPro"/>
</dbReference>
<accession>U6SM10</accession>
<evidence type="ECO:0000256" key="3">
    <source>
        <dbReference type="ARBA" id="ARBA00022723"/>
    </source>
</evidence>
<dbReference type="GO" id="GO:1901359">
    <property type="term" value="F:tungstate binding"/>
    <property type="evidence" value="ECO:0007669"/>
    <property type="project" value="UniProtKB-ARBA"/>
</dbReference>
<evidence type="ECO:0000313" key="6">
    <source>
        <dbReference type="EMBL" id="ERN51681.1"/>
    </source>
</evidence>
<evidence type="ECO:0008006" key="8">
    <source>
        <dbReference type="Google" id="ProtNLM"/>
    </source>
</evidence>
<dbReference type="PATRIC" id="fig|1188261.3.peg.3468"/>
<proteinExistence type="inferred from homology"/>
<feature type="binding site" evidence="5">
    <location>
        <position position="75"/>
    </location>
    <ligand>
        <name>molybdate</name>
        <dbReference type="ChEBI" id="CHEBI:36264"/>
    </ligand>
</feature>
<organism evidence="6 7">
    <name type="scientific">Alkalihalophilus marmarensis DSM 21297</name>
    <dbReference type="NCBI Taxonomy" id="1188261"/>
    <lineage>
        <taxon>Bacteria</taxon>
        <taxon>Bacillati</taxon>
        <taxon>Bacillota</taxon>
        <taxon>Bacilli</taxon>
        <taxon>Bacillales</taxon>
        <taxon>Bacillaceae</taxon>
        <taxon>Alkalihalophilus</taxon>
    </lineage>
</organism>
<dbReference type="Gene3D" id="3.40.190.10">
    <property type="entry name" value="Periplasmic binding protein-like II"/>
    <property type="match status" value="2"/>
</dbReference>
<dbReference type="Pfam" id="PF13531">
    <property type="entry name" value="SBP_bac_11"/>
    <property type="match status" value="1"/>
</dbReference>
<dbReference type="FunFam" id="3.40.190.10:FF:000035">
    <property type="entry name" value="Molybdate ABC transporter substrate-binding protein"/>
    <property type="match status" value="1"/>
</dbReference>
<feature type="binding site" evidence="5">
    <location>
        <position position="186"/>
    </location>
    <ligand>
        <name>molybdate</name>
        <dbReference type="ChEBI" id="CHEBI:36264"/>
    </ligand>
</feature>
<dbReference type="AlphaFoldDB" id="U6SM10"/>
<comment type="similarity">
    <text evidence="1">Belongs to the bacterial solute-binding protein ModA family.</text>
</comment>
<gene>
    <name evidence="6" type="ORF">A33I_19545</name>
</gene>
<keyword evidence="7" id="KW-1185">Reference proteome</keyword>
<keyword evidence="2 5" id="KW-0500">Molybdenum</keyword>
<dbReference type="InterPro" id="IPR005950">
    <property type="entry name" value="ModA"/>
</dbReference>
<dbReference type="InterPro" id="IPR050682">
    <property type="entry name" value="ModA/WtpA"/>
</dbReference>
<dbReference type="GO" id="GO:0046872">
    <property type="term" value="F:metal ion binding"/>
    <property type="evidence" value="ECO:0007669"/>
    <property type="project" value="UniProtKB-KW"/>
</dbReference>
<reference evidence="6 7" key="1">
    <citation type="journal article" date="2013" name="Genome Announc.">
        <title>Genome Sequence of the Extreme Obligate Alkaliphile Bacillus marmarensis Strain DSM 21297.</title>
        <authorList>
            <person name="Wernick D.G."/>
            <person name="Choi K.Y."/>
            <person name="Tat C.A."/>
            <person name="Lafontaine Rivera J.G."/>
            <person name="Liao J.C."/>
        </authorList>
    </citation>
    <scope>NUCLEOTIDE SEQUENCE [LARGE SCALE GENOMIC DNA]</scope>
    <source>
        <strain evidence="6 7">DSM 21297</strain>
    </source>
</reference>
<sequence>MTDHNRKAKSKMINKLIGTLFVLHVFIMTGCTNANDEDEPLYIAAASDLYHALTEAGEEFTNETGIPLEFTFGSTGLITQQINEGAPYDLFLAAHESYIDELIEQEAILVDSKHYYAIGRNVLMYEEESFLSESGQEQQYLLSDEVGIIAIANPEHAPYGKAAKETLEAWGIWEQIEEKLVYAENIRQAYQYVDSGNADVGMVALALVSDTDYEYQLVDEATHEPIIQALGIPAVSSKQEESEQFIEYLTGKRGQEILVKYGFDLP</sequence>
<evidence type="ECO:0000256" key="1">
    <source>
        <dbReference type="ARBA" id="ARBA00009175"/>
    </source>
</evidence>
<evidence type="ECO:0000256" key="4">
    <source>
        <dbReference type="ARBA" id="ARBA00022729"/>
    </source>
</evidence>
<evidence type="ECO:0000256" key="5">
    <source>
        <dbReference type="PIRSR" id="PIRSR004846-1"/>
    </source>
</evidence>
<dbReference type="PANTHER" id="PTHR30632">
    <property type="entry name" value="MOLYBDATE-BINDING PERIPLASMIC PROTEIN"/>
    <property type="match status" value="1"/>
</dbReference>
<dbReference type="PIRSF" id="PIRSF004846">
    <property type="entry name" value="ModA"/>
    <property type="match status" value="1"/>
</dbReference>
<keyword evidence="3 5" id="KW-0479">Metal-binding</keyword>
<dbReference type="GO" id="GO:0015689">
    <property type="term" value="P:molybdate ion transport"/>
    <property type="evidence" value="ECO:0007669"/>
    <property type="project" value="InterPro"/>
</dbReference>
<dbReference type="PROSITE" id="PS51257">
    <property type="entry name" value="PROKAR_LIPOPROTEIN"/>
    <property type="match status" value="1"/>
</dbReference>
<evidence type="ECO:0000313" key="7">
    <source>
        <dbReference type="Proteomes" id="UP000017170"/>
    </source>
</evidence>
<dbReference type="SUPFAM" id="SSF53850">
    <property type="entry name" value="Periplasmic binding protein-like II"/>
    <property type="match status" value="1"/>
</dbReference>
<dbReference type="EMBL" id="ATAE01000046">
    <property type="protein sequence ID" value="ERN51681.1"/>
    <property type="molecule type" value="Genomic_DNA"/>
</dbReference>
<dbReference type="Proteomes" id="UP000017170">
    <property type="component" value="Unassembled WGS sequence"/>
</dbReference>
<name>U6SM10_9BACI</name>
<comment type="caution">
    <text evidence="6">The sequence shown here is derived from an EMBL/GenBank/DDBJ whole genome shotgun (WGS) entry which is preliminary data.</text>
</comment>